<dbReference type="STRING" id="583355.Caka_2789"/>
<keyword evidence="4" id="KW-1185">Reference proteome</keyword>
<dbReference type="InterPro" id="IPR029010">
    <property type="entry name" value="ThuA-like"/>
</dbReference>
<dbReference type="HOGENOM" id="CLU_920441_0_0_0"/>
<dbReference type="Pfam" id="PF06283">
    <property type="entry name" value="ThuA"/>
    <property type="match status" value="1"/>
</dbReference>
<dbReference type="KEGG" id="caa:Caka_2789"/>
<dbReference type="Gene3D" id="3.40.50.880">
    <property type="match status" value="1"/>
</dbReference>
<dbReference type="SUPFAM" id="SSF52317">
    <property type="entry name" value="Class I glutamine amidotransferase-like"/>
    <property type="match status" value="1"/>
</dbReference>
<evidence type="ECO:0000259" key="2">
    <source>
        <dbReference type="Pfam" id="PF06283"/>
    </source>
</evidence>
<dbReference type="PANTHER" id="PTHR40469">
    <property type="entry name" value="SECRETED GLYCOSYL HYDROLASE"/>
    <property type="match status" value="1"/>
</dbReference>
<sequence>MKMKFILPLISLGTLTPLLAIDWKPSFEEKKVVSQKETQQIIEAVPQAPIVQPKEPRKVLIYSATAGARHWSIPVGKVAFEEMAKSSAAFEAIISDDPANFEADTLNSFDAVVLLNSTGNFFMPCTRGEDSLRDQFSDDEWAALQARDKRLITNLINYVRDGGGLVGIHAATDAYYGNMDYRNMIGGTFWGHPWTGGQEVTITIEESINPLMQAAFGDQESIRVKEEIYQINEPYSRDRLRILMSLDVELSDQPNGGPIRRTDGDFAVAWIRTEGKGRVFYTSIGHNYHHFWSPQILKHYLAGIQYATGDLEANATPTAQL</sequence>
<feature type="chain" id="PRO_5003071708" description="ThuA-like domain-containing protein" evidence="1">
    <location>
        <begin position="21"/>
        <end position="321"/>
    </location>
</feature>
<organism evidence="3 4">
    <name type="scientific">Coraliomargarita akajimensis (strain DSM 45221 / IAM 15411 / JCM 23193 / KCTC 12865 / 04OKA010-24)</name>
    <dbReference type="NCBI Taxonomy" id="583355"/>
    <lineage>
        <taxon>Bacteria</taxon>
        <taxon>Pseudomonadati</taxon>
        <taxon>Verrucomicrobiota</taxon>
        <taxon>Opitutia</taxon>
        <taxon>Puniceicoccales</taxon>
        <taxon>Coraliomargaritaceae</taxon>
        <taxon>Coraliomargarita</taxon>
    </lineage>
</organism>
<dbReference type="PANTHER" id="PTHR40469:SF2">
    <property type="entry name" value="GALACTOSE-BINDING DOMAIN-LIKE SUPERFAMILY PROTEIN"/>
    <property type="match status" value="1"/>
</dbReference>
<proteinExistence type="predicted"/>
<dbReference type="eggNOG" id="COG3828">
    <property type="taxonomic scope" value="Bacteria"/>
</dbReference>
<evidence type="ECO:0000313" key="4">
    <source>
        <dbReference type="Proteomes" id="UP000000925"/>
    </source>
</evidence>
<feature type="signal peptide" evidence="1">
    <location>
        <begin position="1"/>
        <end position="20"/>
    </location>
</feature>
<dbReference type="EMBL" id="CP001998">
    <property type="protein sequence ID" value="ADE55804.1"/>
    <property type="molecule type" value="Genomic_DNA"/>
</dbReference>
<accession>D5EQJ0</accession>
<dbReference type="AlphaFoldDB" id="D5EQJ0"/>
<dbReference type="Proteomes" id="UP000000925">
    <property type="component" value="Chromosome"/>
</dbReference>
<dbReference type="InterPro" id="IPR029062">
    <property type="entry name" value="Class_I_gatase-like"/>
</dbReference>
<keyword evidence="1" id="KW-0732">Signal</keyword>
<reference evidence="3 4" key="1">
    <citation type="journal article" date="2010" name="Stand. Genomic Sci.">
        <title>Complete genome sequence of Coraliomargarita akajimensis type strain (04OKA010-24).</title>
        <authorList>
            <person name="Mavromatis K."/>
            <person name="Abt B."/>
            <person name="Brambilla E."/>
            <person name="Lapidus A."/>
            <person name="Copeland A."/>
            <person name="Deshpande S."/>
            <person name="Nolan M."/>
            <person name="Lucas S."/>
            <person name="Tice H."/>
            <person name="Cheng J.F."/>
            <person name="Han C."/>
            <person name="Detter J.C."/>
            <person name="Woyke T."/>
            <person name="Goodwin L."/>
            <person name="Pitluck S."/>
            <person name="Held B."/>
            <person name="Brettin T."/>
            <person name="Tapia R."/>
            <person name="Ivanova N."/>
            <person name="Mikhailova N."/>
            <person name="Pati A."/>
            <person name="Liolios K."/>
            <person name="Chen A."/>
            <person name="Palaniappan K."/>
            <person name="Land M."/>
            <person name="Hauser L."/>
            <person name="Chang Y.J."/>
            <person name="Jeffries C.D."/>
            <person name="Rohde M."/>
            <person name="Goker M."/>
            <person name="Bristow J."/>
            <person name="Eisen J.A."/>
            <person name="Markowitz V."/>
            <person name="Hugenholtz P."/>
            <person name="Klenk H.P."/>
            <person name="Kyrpides N.C."/>
        </authorList>
    </citation>
    <scope>NUCLEOTIDE SEQUENCE [LARGE SCALE GENOMIC DNA]</scope>
    <source>
        <strain evidence="4">DSM 45221 / IAM 15411 / JCM 23193 / KCTC 12865</strain>
    </source>
</reference>
<dbReference type="OrthoDB" id="9785923at2"/>
<protein>
    <recommendedName>
        <fullName evidence="2">ThuA-like domain-containing protein</fullName>
    </recommendedName>
</protein>
<evidence type="ECO:0000256" key="1">
    <source>
        <dbReference type="SAM" id="SignalP"/>
    </source>
</evidence>
<gene>
    <name evidence="3" type="ordered locus">Caka_2789</name>
</gene>
<evidence type="ECO:0000313" key="3">
    <source>
        <dbReference type="EMBL" id="ADE55804.1"/>
    </source>
</evidence>
<name>D5EQJ0_CORAD</name>
<feature type="domain" description="ThuA-like" evidence="2">
    <location>
        <begin position="58"/>
        <end position="307"/>
    </location>
</feature>